<name>A0A385INE2_9CAUD</name>
<evidence type="ECO:0000313" key="1">
    <source>
        <dbReference type="EMBL" id="AXY84900.1"/>
    </source>
</evidence>
<organism evidence="1 2">
    <name type="scientific">Salmonella phage Siskin</name>
    <dbReference type="NCBI Taxonomy" id="2316013"/>
    <lineage>
        <taxon>Viruses</taxon>
        <taxon>Duplodnaviria</taxon>
        <taxon>Heunggongvirae</taxon>
        <taxon>Uroviricota</taxon>
        <taxon>Caudoviricetes</taxon>
        <taxon>Casjensviridae</taxon>
        <taxon>Chivirus</taxon>
        <taxon>Chivirus siskin</taxon>
    </lineage>
</organism>
<keyword evidence="2" id="KW-1185">Reference proteome</keyword>
<sequence length="238" mass="27607">MATMKERHKIPHFQYSGGIWYCYRAFDGGAKCYPEYSPTSHAELWYSDKAMARMVEVYGWWKAKDPKNARLTDAMLLRYAGAIRYVEEGSRRKWGMVIKDLRIFAENVGSRFSREYFARARKEDVKRAKTMRGKEQARLVGTLIASGYCRVSNNHRIVSRIDRPDWREVLALELCPQDPYGAGIDRTYGSGMADFYRRGNSKDKLTIEDEMVFRRFPGSSDGPKDFIPLCEDFEGDEV</sequence>
<proteinExistence type="predicted"/>
<dbReference type="EMBL" id="MH631453">
    <property type="protein sequence ID" value="AXY84900.1"/>
    <property type="molecule type" value="Genomic_DNA"/>
</dbReference>
<accession>A0A385INE2</accession>
<gene>
    <name evidence="1" type="ORF">CPT_Siskin_043</name>
</gene>
<dbReference type="Proteomes" id="UP000263724">
    <property type="component" value="Segment"/>
</dbReference>
<reference evidence="2" key="1">
    <citation type="submission" date="2018-07" db="EMBL/GenBank/DDBJ databases">
        <title>Complete Genome of Salmonella Siphophage Siskin.</title>
        <authorList>
            <person name="O'Leary C.J."/>
            <person name="Kongari R."/>
            <person name="Xie Y."/>
            <person name="Liu M."/>
        </authorList>
    </citation>
    <scope>NUCLEOTIDE SEQUENCE [LARGE SCALE GENOMIC DNA]</scope>
</reference>
<protein>
    <submittedName>
        <fullName evidence="1">Uncharacterized protein</fullName>
    </submittedName>
</protein>
<evidence type="ECO:0000313" key="2">
    <source>
        <dbReference type="Proteomes" id="UP000263724"/>
    </source>
</evidence>